<evidence type="ECO:0000259" key="1">
    <source>
        <dbReference type="Pfam" id="PF04235"/>
    </source>
</evidence>
<keyword evidence="3" id="KW-1185">Reference proteome</keyword>
<feature type="domain" description="DUF418" evidence="1">
    <location>
        <begin position="4"/>
        <end position="58"/>
    </location>
</feature>
<protein>
    <submittedName>
        <fullName evidence="2">Membrane protein YeiB</fullName>
    </submittedName>
</protein>
<gene>
    <name evidence="2" type="ORF">H4W79_002554</name>
</gene>
<reference evidence="2 3" key="1">
    <citation type="submission" date="2020-10" db="EMBL/GenBank/DDBJ databases">
        <title>Sequencing the genomes of 1000 actinobacteria strains.</title>
        <authorList>
            <person name="Klenk H.-P."/>
        </authorList>
    </citation>
    <scope>NUCLEOTIDE SEQUENCE [LARGE SCALE GENOMIC DNA]</scope>
    <source>
        <strain evidence="2 3">DSM 45157</strain>
    </source>
</reference>
<comment type="caution">
    <text evidence="2">The sequence shown here is derived from an EMBL/GenBank/DDBJ whole genome shotgun (WGS) entry which is preliminary data.</text>
</comment>
<evidence type="ECO:0000313" key="2">
    <source>
        <dbReference type="EMBL" id="MBE1458340.1"/>
    </source>
</evidence>
<name>A0ABR9HHP0_9ACTN</name>
<dbReference type="EMBL" id="JADBDY010000001">
    <property type="protein sequence ID" value="MBE1458340.1"/>
    <property type="molecule type" value="Genomic_DNA"/>
</dbReference>
<accession>A0ABR9HHP0</accession>
<sequence length="64" mass="6809">MGPVLAAWGLGLGAHLSSWSASLLAVLTWGATVAGAAALERVDRRGPAEVLLRRLTYRPERSRP</sequence>
<dbReference type="Pfam" id="PF04235">
    <property type="entry name" value="DUF418"/>
    <property type="match status" value="1"/>
</dbReference>
<proteinExistence type="predicted"/>
<evidence type="ECO:0000313" key="3">
    <source>
        <dbReference type="Proteomes" id="UP000598217"/>
    </source>
</evidence>
<dbReference type="InterPro" id="IPR007349">
    <property type="entry name" value="DUF418"/>
</dbReference>
<dbReference type="Proteomes" id="UP000598217">
    <property type="component" value="Unassembled WGS sequence"/>
</dbReference>
<organism evidence="2 3">
    <name type="scientific">Nocardiopsis terrae</name>
    <dbReference type="NCBI Taxonomy" id="372655"/>
    <lineage>
        <taxon>Bacteria</taxon>
        <taxon>Bacillati</taxon>
        <taxon>Actinomycetota</taxon>
        <taxon>Actinomycetes</taxon>
        <taxon>Streptosporangiales</taxon>
        <taxon>Nocardiopsidaceae</taxon>
        <taxon>Nocardiopsis</taxon>
    </lineage>
</organism>